<dbReference type="AlphaFoldDB" id="A0A5B7I9J2"/>
<dbReference type="Proteomes" id="UP000324222">
    <property type="component" value="Unassembled WGS sequence"/>
</dbReference>
<comment type="caution">
    <text evidence="2">The sequence shown here is derived from an EMBL/GenBank/DDBJ whole genome shotgun (WGS) entry which is preliminary data.</text>
</comment>
<proteinExistence type="predicted"/>
<feature type="region of interest" description="Disordered" evidence="1">
    <location>
        <begin position="30"/>
        <end position="57"/>
    </location>
</feature>
<organism evidence="2 3">
    <name type="scientific">Portunus trituberculatus</name>
    <name type="common">Swimming crab</name>
    <name type="synonym">Neptunus trituberculatus</name>
    <dbReference type="NCBI Taxonomy" id="210409"/>
    <lineage>
        <taxon>Eukaryota</taxon>
        <taxon>Metazoa</taxon>
        <taxon>Ecdysozoa</taxon>
        <taxon>Arthropoda</taxon>
        <taxon>Crustacea</taxon>
        <taxon>Multicrustacea</taxon>
        <taxon>Malacostraca</taxon>
        <taxon>Eumalacostraca</taxon>
        <taxon>Eucarida</taxon>
        <taxon>Decapoda</taxon>
        <taxon>Pleocyemata</taxon>
        <taxon>Brachyura</taxon>
        <taxon>Eubrachyura</taxon>
        <taxon>Portunoidea</taxon>
        <taxon>Portunidae</taxon>
        <taxon>Portuninae</taxon>
        <taxon>Portunus</taxon>
    </lineage>
</organism>
<protein>
    <submittedName>
        <fullName evidence="2">Uncharacterized protein</fullName>
    </submittedName>
</protein>
<gene>
    <name evidence="2" type="ORF">E2C01_073343</name>
</gene>
<name>A0A5B7I9J2_PORTR</name>
<dbReference type="EMBL" id="VSRR010049516">
    <property type="protein sequence ID" value="MPC78845.1"/>
    <property type="molecule type" value="Genomic_DNA"/>
</dbReference>
<evidence type="ECO:0000313" key="3">
    <source>
        <dbReference type="Proteomes" id="UP000324222"/>
    </source>
</evidence>
<sequence>MCSAEDQCSECSHLSFLQFQAYVKDAEKHSAKEKKQAKSSGGSSEKHSLRQEPASEAPWDSRFVAVETDLAAMKASISQLSAVLLPLASGSAFSGLADGVCVCFPGWCQMYGGPGLPPAQALRWWLLVVVERVSVCPLSLVWLRE</sequence>
<keyword evidence="3" id="KW-1185">Reference proteome</keyword>
<evidence type="ECO:0000313" key="2">
    <source>
        <dbReference type="EMBL" id="MPC78845.1"/>
    </source>
</evidence>
<accession>A0A5B7I9J2</accession>
<reference evidence="2 3" key="1">
    <citation type="submission" date="2019-05" db="EMBL/GenBank/DDBJ databases">
        <title>Another draft genome of Portunus trituberculatus and its Hox gene families provides insights of decapod evolution.</title>
        <authorList>
            <person name="Jeong J.-H."/>
            <person name="Song I."/>
            <person name="Kim S."/>
            <person name="Choi T."/>
            <person name="Kim D."/>
            <person name="Ryu S."/>
            <person name="Kim W."/>
        </authorList>
    </citation>
    <scope>NUCLEOTIDE SEQUENCE [LARGE SCALE GENOMIC DNA]</scope>
    <source>
        <tissue evidence="2">Muscle</tissue>
    </source>
</reference>
<evidence type="ECO:0000256" key="1">
    <source>
        <dbReference type="SAM" id="MobiDB-lite"/>
    </source>
</evidence>